<dbReference type="Proteomes" id="UP000245461">
    <property type="component" value="Unassembled WGS sequence"/>
</dbReference>
<proteinExistence type="predicted"/>
<sequence length="134" mass="13818">MTAVAEAGEMPAAAGYGATGNGEIGALQKSAVPHNLADEFEVARALYALGIERGDALTVIVAARIVATLVQPPSDRHPASAHPEGVGKVPSLAEMVATARRLAGSDPTLGKLIDQIFLTGKRSMISWPARLPPV</sequence>
<evidence type="ECO:0000313" key="1">
    <source>
        <dbReference type="EMBL" id="PWR17921.1"/>
    </source>
</evidence>
<protein>
    <submittedName>
        <fullName evidence="1">Uncharacterized protein</fullName>
    </submittedName>
</protein>
<comment type="caution">
    <text evidence="1">The sequence shown here is derived from an EMBL/GenBank/DDBJ whole genome shotgun (WGS) entry which is preliminary data.</text>
</comment>
<accession>A0A317DTC4</accession>
<name>A0A317DTC4_9PROT</name>
<reference evidence="1 2" key="1">
    <citation type="submission" date="2018-05" db="EMBL/GenBank/DDBJ databases">
        <title>Zavarzinia sp. HR-AS.</title>
        <authorList>
            <person name="Lee Y."/>
            <person name="Jeon C.O."/>
        </authorList>
    </citation>
    <scope>NUCLEOTIDE SEQUENCE [LARGE SCALE GENOMIC DNA]</scope>
    <source>
        <strain evidence="1 2">HR-AS</strain>
    </source>
</reference>
<dbReference type="EMBL" id="QGLE01000018">
    <property type="protein sequence ID" value="PWR17921.1"/>
    <property type="molecule type" value="Genomic_DNA"/>
</dbReference>
<keyword evidence="2" id="KW-1185">Reference proteome</keyword>
<gene>
    <name evidence="1" type="ORF">DKG74_20150</name>
</gene>
<evidence type="ECO:0000313" key="2">
    <source>
        <dbReference type="Proteomes" id="UP000245461"/>
    </source>
</evidence>
<dbReference type="AlphaFoldDB" id="A0A317DTC4"/>
<organism evidence="1 2">
    <name type="scientific">Zavarzinia aquatilis</name>
    <dbReference type="NCBI Taxonomy" id="2211142"/>
    <lineage>
        <taxon>Bacteria</taxon>
        <taxon>Pseudomonadati</taxon>
        <taxon>Pseudomonadota</taxon>
        <taxon>Alphaproteobacteria</taxon>
        <taxon>Rhodospirillales</taxon>
        <taxon>Zavarziniaceae</taxon>
        <taxon>Zavarzinia</taxon>
    </lineage>
</organism>